<comment type="caution">
    <text evidence="3">The sequence shown here is derived from an EMBL/GenBank/DDBJ whole genome shotgun (WGS) entry which is preliminary data.</text>
</comment>
<evidence type="ECO:0000313" key="4">
    <source>
        <dbReference type="Proteomes" id="UP001201701"/>
    </source>
</evidence>
<dbReference type="InterPro" id="IPR051266">
    <property type="entry name" value="CLCR"/>
</dbReference>
<dbReference type="EMBL" id="JAKREW010000017">
    <property type="protein sequence ID" value="MCG7506740.1"/>
    <property type="molecule type" value="Genomic_DNA"/>
</dbReference>
<keyword evidence="1" id="KW-0732">Signal</keyword>
<accession>A0ABS9QH37</accession>
<dbReference type="PANTHER" id="PTHR10579:SF43">
    <property type="entry name" value="ZINC FINGER (C3HC4-TYPE RING FINGER) FAMILY PROTEIN"/>
    <property type="match status" value="1"/>
</dbReference>
<evidence type="ECO:0000256" key="1">
    <source>
        <dbReference type="SAM" id="SignalP"/>
    </source>
</evidence>
<dbReference type="SMART" id="SM00327">
    <property type="entry name" value="VWA"/>
    <property type="match status" value="1"/>
</dbReference>
<sequence>MPIFARWMAAVVTALLFSAPALAADRTIVVLDASGSMWGQIDGKPKLEIARQSLRTVLQSLPADRELGLMAYGHRQKGSCEDIELVVPPAAGTADAITAAADSLKFLGKTPLTAAVRQAAEALKYTEEKATVILITDGLETCNADPCALGKELKAAGVDFTAHVVGFGLTADEGRQVACLAENTGGKYIQATDAAGLEEALKQTVVEKPAAEPKPAPAPEPAKVEFNLMPTLTLAEGSPDITTDIGQSWVLYKANADGSRGDYVSTEYGAWKGNAEPGKYILVAKVGHVERDQVVSTEADKVAAPHYVLDAGTLIVRAHASEGSEIADGAAIQVKYPGEGTATYYGQMQAVFPAGEQEITVEVGEGTATEKVTLKAGETIEKDIAVGVGKVVTNAFYVEGKKVDSGGLVVRVFKAEKNLDGQREDVSTSYGPDQKFDLPPGNYVVMTKMDEASAESPFTVKVGEKTDVNVVLNAGVLSVDAKGAKEIEIYGAKKDIEGKRQAFGNSYGETHQSTLPAGDYVVVAIRGDDNVKTEIPVTVKAGERAEVSVP</sequence>
<dbReference type="SUPFAM" id="SSF53300">
    <property type="entry name" value="vWA-like"/>
    <property type="match status" value="1"/>
</dbReference>
<organism evidence="3 4">
    <name type="scientific">Mesorhizobium retamae</name>
    <dbReference type="NCBI Taxonomy" id="2912854"/>
    <lineage>
        <taxon>Bacteria</taxon>
        <taxon>Pseudomonadati</taxon>
        <taxon>Pseudomonadota</taxon>
        <taxon>Alphaproteobacteria</taxon>
        <taxon>Hyphomicrobiales</taxon>
        <taxon>Phyllobacteriaceae</taxon>
        <taxon>Mesorhizobium</taxon>
    </lineage>
</organism>
<name>A0ABS9QH37_9HYPH</name>
<evidence type="ECO:0000259" key="2">
    <source>
        <dbReference type="PROSITE" id="PS50234"/>
    </source>
</evidence>
<feature type="signal peptide" evidence="1">
    <location>
        <begin position="1"/>
        <end position="23"/>
    </location>
</feature>
<keyword evidence="4" id="KW-1185">Reference proteome</keyword>
<proteinExistence type="predicted"/>
<dbReference type="PROSITE" id="PS50234">
    <property type="entry name" value="VWFA"/>
    <property type="match status" value="1"/>
</dbReference>
<dbReference type="PANTHER" id="PTHR10579">
    <property type="entry name" value="CALCIUM-ACTIVATED CHLORIDE CHANNEL REGULATOR"/>
    <property type="match status" value="1"/>
</dbReference>
<dbReference type="RefSeq" id="WP_239367200.1">
    <property type="nucleotide sequence ID" value="NZ_JAKREW010000017.1"/>
</dbReference>
<dbReference type="InterPro" id="IPR002035">
    <property type="entry name" value="VWF_A"/>
</dbReference>
<dbReference type="Gene3D" id="3.40.50.410">
    <property type="entry name" value="von Willebrand factor, type A domain"/>
    <property type="match status" value="1"/>
</dbReference>
<feature type="chain" id="PRO_5045758837" evidence="1">
    <location>
        <begin position="24"/>
        <end position="550"/>
    </location>
</feature>
<reference evidence="3 4" key="1">
    <citation type="submission" date="2022-02" db="EMBL/GenBank/DDBJ databases">
        <title>Draft genome sequence of Mezorhizobium retamae strain IRAMC:0171 isolated from Retama raetam nodules.</title>
        <authorList>
            <person name="Bengaied R."/>
            <person name="Sbissi I."/>
            <person name="Huber K."/>
            <person name="Ghodbane F."/>
            <person name="Nouioui I."/>
            <person name="Tarhouni M."/>
            <person name="Gtari M."/>
        </authorList>
    </citation>
    <scope>NUCLEOTIDE SEQUENCE [LARGE SCALE GENOMIC DNA]</scope>
    <source>
        <strain evidence="3 4">IRAMC:0171</strain>
    </source>
</reference>
<gene>
    <name evidence="3" type="ORF">L4923_17070</name>
</gene>
<evidence type="ECO:0000313" key="3">
    <source>
        <dbReference type="EMBL" id="MCG7506740.1"/>
    </source>
</evidence>
<feature type="domain" description="VWFA" evidence="2">
    <location>
        <begin position="26"/>
        <end position="205"/>
    </location>
</feature>
<dbReference type="Proteomes" id="UP001201701">
    <property type="component" value="Unassembled WGS sequence"/>
</dbReference>
<dbReference type="InterPro" id="IPR036465">
    <property type="entry name" value="vWFA_dom_sf"/>
</dbReference>
<dbReference type="Pfam" id="PF13519">
    <property type="entry name" value="VWA_2"/>
    <property type="match status" value="1"/>
</dbReference>
<protein>
    <submittedName>
        <fullName evidence="3">VWA domain-containing protein</fullName>
    </submittedName>
</protein>